<reference evidence="1 2" key="1">
    <citation type="submission" date="2016-12" db="EMBL/GenBank/DDBJ databases">
        <title>Complete Genome Sequence of Lactobacillus fermentum Strain SNUV175, a Probiotic for Treatment of Bacterial Vaginosis.</title>
        <authorList>
            <person name="Lee S."/>
            <person name="You H.J."/>
            <person name="Kwon B."/>
            <person name="Ko G."/>
        </authorList>
    </citation>
    <scope>NUCLEOTIDE SEQUENCE [LARGE SCALE GENOMIC DNA]</scope>
    <source>
        <strain evidence="1 2">SNUV175</strain>
    </source>
</reference>
<protein>
    <submittedName>
        <fullName evidence="1">Uncharacterized protein</fullName>
    </submittedName>
</protein>
<dbReference type="RefSeq" id="WP_075667064.1">
    <property type="nucleotide sequence ID" value="NZ_CP019030.1"/>
</dbReference>
<name>A0A1L7GT08_LIMFE</name>
<sequence>MDLLTRGLLCAIHMRFDDRLQIEDKAYIEEFGEPDFERETQKFNRRLRAIENLRKSDDRLERERLRELEMAKRKGVIDGLRTIFLAKERKLVGAHKGTSEFPELWDMLLEWKIKRKLTLADAACISKRSLKTVKNELHKAAARKKRAEEQ</sequence>
<dbReference type="AlphaFoldDB" id="A0A1L7GT08"/>
<evidence type="ECO:0000313" key="2">
    <source>
        <dbReference type="Proteomes" id="UP000185427"/>
    </source>
</evidence>
<gene>
    <name evidence="1" type="ORF">BUW47_01105</name>
</gene>
<accession>A0A1L7GT08</accession>
<proteinExistence type="predicted"/>
<evidence type="ECO:0000313" key="1">
    <source>
        <dbReference type="EMBL" id="APU45138.1"/>
    </source>
</evidence>
<dbReference type="Proteomes" id="UP000185427">
    <property type="component" value="Chromosome"/>
</dbReference>
<dbReference type="EMBL" id="CP019030">
    <property type="protein sequence ID" value="APU45138.1"/>
    <property type="molecule type" value="Genomic_DNA"/>
</dbReference>
<organism evidence="1 2">
    <name type="scientific">Limosilactobacillus fermentum</name>
    <name type="common">Lactobacillus fermentum</name>
    <dbReference type="NCBI Taxonomy" id="1613"/>
    <lineage>
        <taxon>Bacteria</taxon>
        <taxon>Bacillati</taxon>
        <taxon>Bacillota</taxon>
        <taxon>Bacilli</taxon>
        <taxon>Lactobacillales</taxon>
        <taxon>Lactobacillaceae</taxon>
        <taxon>Limosilactobacillus</taxon>
    </lineage>
</organism>